<dbReference type="SUPFAM" id="SSF49899">
    <property type="entry name" value="Concanavalin A-like lectins/glucanases"/>
    <property type="match status" value="1"/>
</dbReference>
<dbReference type="PANTHER" id="PTHR42812:SF15">
    <property type="entry name" value="HYDROLASE, PUTATIVE (AFU_ORTHOLOGUE AFUA_2G00930)-RELATED"/>
    <property type="match status" value="1"/>
</dbReference>
<evidence type="ECO:0000256" key="5">
    <source>
        <dbReference type="SAM" id="SignalP"/>
    </source>
</evidence>
<dbReference type="PANTHER" id="PTHR42812">
    <property type="entry name" value="BETA-XYLOSIDASE"/>
    <property type="match status" value="1"/>
</dbReference>
<dbReference type="Gene3D" id="2.60.120.200">
    <property type="match status" value="1"/>
</dbReference>
<dbReference type="Pfam" id="PF04616">
    <property type="entry name" value="Glyco_hydro_43"/>
    <property type="match status" value="1"/>
</dbReference>
<reference evidence="7" key="1">
    <citation type="journal article" date="2023" name="Mol. Phylogenet. Evol.">
        <title>Genome-scale phylogeny and comparative genomics of the fungal order Sordariales.</title>
        <authorList>
            <person name="Hensen N."/>
            <person name="Bonometti L."/>
            <person name="Westerberg I."/>
            <person name="Brannstrom I.O."/>
            <person name="Guillou S."/>
            <person name="Cros-Aarteil S."/>
            <person name="Calhoun S."/>
            <person name="Haridas S."/>
            <person name="Kuo A."/>
            <person name="Mondo S."/>
            <person name="Pangilinan J."/>
            <person name="Riley R."/>
            <person name="LaButti K."/>
            <person name="Andreopoulos B."/>
            <person name="Lipzen A."/>
            <person name="Chen C."/>
            <person name="Yan M."/>
            <person name="Daum C."/>
            <person name="Ng V."/>
            <person name="Clum A."/>
            <person name="Steindorff A."/>
            <person name="Ohm R.A."/>
            <person name="Martin F."/>
            <person name="Silar P."/>
            <person name="Natvig D.O."/>
            <person name="Lalanne C."/>
            <person name="Gautier V."/>
            <person name="Ament-Velasquez S.L."/>
            <person name="Kruys A."/>
            <person name="Hutchinson M.I."/>
            <person name="Powell A.J."/>
            <person name="Barry K."/>
            <person name="Miller A.N."/>
            <person name="Grigoriev I.V."/>
            <person name="Debuchy R."/>
            <person name="Gladieux P."/>
            <person name="Hiltunen Thoren M."/>
            <person name="Johannesson H."/>
        </authorList>
    </citation>
    <scope>NUCLEOTIDE SEQUENCE</scope>
    <source>
        <strain evidence="7">CBS 232.78</strain>
    </source>
</reference>
<evidence type="ECO:0000313" key="8">
    <source>
        <dbReference type="Proteomes" id="UP001285441"/>
    </source>
</evidence>
<dbReference type="CDD" id="cd09001">
    <property type="entry name" value="GH43_FsAxh1-like"/>
    <property type="match status" value="1"/>
</dbReference>
<evidence type="ECO:0000256" key="4">
    <source>
        <dbReference type="RuleBase" id="RU361187"/>
    </source>
</evidence>
<proteinExistence type="inferred from homology"/>
<evidence type="ECO:0000259" key="6">
    <source>
        <dbReference type="Pfam" id="PF17851"/>
    </source>
</evidence>
<sequence length="571" mass="61687">MHFQSFQHVFFTIFPLVGLVSATPSPLPATAAAAAAPSTFTNPVLWEDYPDLDVFRVGDVFYYSSSTFAYSPGAPVLKSYDLINWEPVTHSVLELNFGARYNLNTSSSAYVKGIWASSLRYRASNDKFYWIGCIESSKTYIWTASGTRAGQNNGEVAPDGWNWTASSAGPINACYYDCGILIDESADGKDDTMYVVYGNTKLSVAQLSADGLRQVKTTQVFAAPSGMTIEGARMYKIKGTYYIFVTRPADAEYVLKASNPLGPYEMRPFVVRVPGPLASAGFSHQGGIVSTPGDKAWYYVAFMDAYPGGRIPVVAPLVWSAEGWPSLVTDSGTKSWGASYPIAVQTNKTVSVPSSLGLDDFKGGKLGQAWEWNHNPDNAKWQLVGASGGLVLRTATVTGDLFAAMNTLTRRILGPKSSGTFRLDVSGMREGDRAGAVLFRDRAAYIGVWKDKTGIKVVMVTGLNLAEGTWTTSGTGTVAATGPILADVAATKNIWLRIEADITPAFGSSTERKAVFSYSLDGKTFTTLGSPFSLSNSWRYFTGYRFGVFNHATSALGGEVTVKSFEMQRVG</sequence>
<gene>
    <name evidence="7" type="ORF">B0H63DRAFT_561476</name>
</gene>
<name>A0AAE0NI08_9PEZI</name>
<feature type="signal peptide" evidence="5">
    <location>
        <begin position="1"/>
        <end position="22"/>
    </location>
</feature>
<evidence type="ECO:0000256" key="1">
    <source>
        <dbReference type="ARBA" id="ARBA00009865"/>
    </source>
</evidence>
<keyword evidence="5" id="KW-0732">Signal</keyword>
<keyword evidence="2 4" id="KW-0378">Hydrolase</keyword>
<dbReference type="AlphaFoldDB" id="A0AAE0NI08"/>
<comment type="caution">
    <text evidence="7">The sequence shown here is derived from an EMBL/GenBank/DDBJ whole genome shotgun (WGS) entry which is preliminary data.</text>
</comment>
<keyword evidence="8" id="KW-1185">Reference proteome</keyword>
<dbReference type="InterPro" id="IPR006710">
    <property type="entry name" value="Glyco_hydro_43"/>
</dbReference>
<reference evidence="7" key="2">
    <citation type="submission" date="2023-06" db="EMBL/GenBank/DDBJ databases">
        <authorList>
            <consortium name="Lawrence Berkeley National Laboratory"/>
            <person name="Haridas S."/>
            <person name="Hensen N."/>
            <person name="Bonometti L."/>
            <person name="Westerberg I."/>
            <person name="Brannstrom I.O."/>
            <person name="Guillou S."/>
            <person name="Cros-Aarteil S."/>
            <person name="Calhoun S."/>
            <person name="Kuo A."/>
            <person name="Mondo S."/>
            <person name="Pangilinan J."/>
            <person name="Riley R."/>
            <person name="LaButti K."/>
            <person name="Andreopoulos B."/>
            <person name="Lipzen A."/>
            <person name="Chen C."/>
            <person name="Yanf M."/>
            <person name="Daum C."/>
            <person name="Ng V."/>
            <person name="Clum A."/>
            <person name="Steindorff A."/>
            <person name="Ohm R."/>
            <person name="Martin F."/>
            <person name="Silar P."/>
            <person name="Natvig D."/>
            <person name="Lalanne C."/>
            <person name="Gautier V."/>
            <person name="Ament-velasquez S.L."/>
            <person name="Kruys A."/>
            <person name="Hutchinson M.I."/>
            <person name="Powell A.J."/>
            <person name="Barry K."/>
            <person name="Miller A.N."/>
            <person name="Grigoriev I.V."/>
            <person name="Debuchy R."/>
            <person name="Gladieux P."/>
            <person name="Thoren M.H."/>
            <person name="Johannesson H."/>
        </authorList>
    </citation>
    <scope>NUCLEOTIDE SEQUENCE</scope>
    <source>
        <strain evidence="7">CBS 232.78</strain>
    </source>
</reference>
<dbReference type="GO" id="GO:0005975">
    <property type="term" value="P:carbohydrate metabolic process"/>
    <property type="evidence" value="ECO:0007669"/>
    <property type="project" value="InterPro"/>
</dbReference>
<protein>
    <submittedName>
        <fullName evidence="7">Arabinoxylan hydrolase</fullName>
    </submittedName>
</protein>
<comment type="similarity">
    <text evidence="1 4">Belongs to the glycosyl hydrolase 43 family.</text>
</comment>
<dbReference type="InterPro" id="IPR013320">
    <property type="entry name" value="ConA-like_dom_sf"/>
</dbReference>
<dbReference type="Pfam" id="PF17851">
    <property type="entry name" value="GH43_C2"/>
    <property type="match status" value="1"/>
</dbReference>
<dbReference type="GO" id="GO:0004553">
    <property type="term" value="F:hydrolase activity, hydrolyzing O-glycosyl compounds"/>
    <property type="evidence" value="ECO:0007669"/>
    <property type="project" value="InterPro"/>
</dbReference>
<organism evidence="7 8">
    <name type="scientific">Podospora didyma</name>
    <dbReference type="NCBI Taxonomy" id="330526"/>
    <lineage>
        <taxon>Eukaryota</taxon>
        <taxon>Fungi</taxon>
        <taxon>Dikarya</taxon>
        <taxon>Ascomycota</taxon>
        <taxon>Pezizomycotina</taxon>
        <taxon>Sordariomycetes</taxon>
        <taxon>Sordariomycetidae</taxon>
        <taxon>Sordariales</taxon>
        <taxon>Podosporaceae</taxon>
        <taxon>Podospora</taxon>
    </lineage>
</organism>
<dbReference type="EMBL" id="JAULSW010000005">
    <property type="protein sequence ID" value="KAK3381873.1"/>
    <property type="molecule type" value="Genomic_DNA"/>
</dbReference>
<evidence type="ECO:0000313" key="7">
    <source>
        <dbReference type="EMBL" id="KAK3381873.1"/>
    </source>
</evidence>
<dbReference type="Proteomes" id="UP001285441">
    <property type="component" value="Unassembled WGS sequence"/>
</dbReference>
<accession>A0AAE0NI08</accession>
<dbReference type="InterPro" id="IPR041542">
    <property type="entry name" value="GH43_C2"/>
</dbReference>
<keyword evidence="3 4" id="KW-0326">Glycosidase</keyword>
<feature type="chain" id="PRO_5042280527" evidence="5">
    <location>
        <begin position="23"/>
        <end position="571"/>
    </location>
</feature>
<feature type="domain" description="Beta-xylosidase C-terminal Concanavalin A-like" evidence="6">
    <location>
        <begin position="359"/>
        <end position="567"/>
    </location>
</feature>
<dbReference type="InterPro" id="IPR051795">
    <property type="entry name" value="Glycosyl_Hydrlase_43"/>
</dbReference>
<evidence type="ECO:0000256" key="2">
    <source>
        <dbReference type="ARBA" id="ARBA00022801"/>
    </source>
</evidence>
<evidence type="ECO:0000256" key="3">
    <source>
        <dbReference type="ARBA" id="ARBA00023295"/>
    </source>
</evidence>
<dbReference type="InterPro" id="IPR023296">
    <property type="entry name" value="Glyco_hydro_beta-prop_sf"/>
</dbReference>
<dbReference type="SUPFAM" id="SSF75005">
    <property type="entry name" value="Arabinanase/levansucrase/invertase"/>
    <property type="match status" value="1"/>
</dbReference>
<dbReference type="Gene3D" id="2.115.10.20">
    <property type="entry name" value="Glycosyl hydrolase domain, family 43"/>
    <property type="match status" value="1"/>
</dbReference>